<evidence type="ECO:0008006" key="3">
    <source>
        <dbReference type="Google" id="ProtNLM"/>
    </source>
</evidence>
<organism evidence="1 2">
    <name type="scientific">Aquisphaera giovannonii</name>
    <dbReference type="NCBI Taxonomy" id="406548"/>
    <lineage>
        <taxon>Bacteria</taxon>
        <taxon>Pseudomonadati</taxon>
        <taxon>Planctomycetota</taxon>
        <taxon>Planctomycetia</taxon>
        <taxon>Isosphaerales</taxon>
        <taxon>Isosphaeraceae</taxon>
        <taxon>Aquisphaera</taxon>
    </lineage>
</organism>
<accession>A0A5B9WFA5</accession>
<evidence type="ECO:0000313" key="1">
    <source>
        <dbReference type="EMBL" id="QEH38641.1"/>
    </source>
</evidence>
<sequence>MVTYDGNNIFGAAVQLQHVTHPSAQQLNAFFGVSGSQALYGGGRGRMFLIRGILLGRTVADLNAAEASIRGFADGQARVLVDPQGRAWPNVIFRGEYIPDGRGPLATAGGWAQPYRAVFHGLT</sequence>
<evidence type="ECO:0000313" key="2">
    <source>
        <dbReference type="Proteomes" id="UP000324233"/>
    </source>
</evidence>
<dbReference type="OrthoDB" id="278434at2"/>
<protein>
    <recommendedName>
        <fullName evidence="3">Phage P2 GpU</fullName>
    </recommendedName>
</protein>
<dbReference type="EMBL" id="CP042997">
    <property type="protein sequence ID" value="QEH38641.1"/>
    <property type="molecule type" value="Genomic_DNA"/>
</dbReference>
<dbReference type="AlphaFoldDB" id="A0A5B9WFA5"/>
<name>A0A5B9WFA5_9BACT</name>
<proteinExistence type="predicted"/>
<gene>
    <name evidence="1" type="ORF">OJF2_72470</name>
</gene>
<dbReference type="Proteomes" id="UP000324233">
    <property type="component" value="Chromosome"/>
</dbReference>
<dbReference type="KEGG" id="agv:OJF2_72470"/>
<reference evidence="1 2" key="1">
    <citation type="submission" date="2019-08" db="EMBL/GenBank/DDBJ databases">
        <title>Deep-cultivation of Planctomycetes and their phenomic and genomic characterization uncovers novel biology.</title>
        <authorList>
            <person name="Wiegand S."/>
            <person name="Jogler M."/>
            <person name="Boedeker C."/>
            <person name="Pinto D."/>
            <person name="Vollmers J."/>
            <person name="Rivas-Marin E."/>
            <person name="Kohn T."/>
            <person name="Peeters S.H."/>
            <person name="Heuer A."/>
            <person name="Rast P."/>
            <person name="Oberbeckmann S."/>
            <person name="Bunk B."/>
            <person name="Jeske O."/>
            <person name="Meyerdierks A."/>
            <person name="Storesund J.E."/>
            <person name="Kallscheuer N."/>
            <person name="Luecker S."/>
            <person name="Lage O.M."/>
            <person name="Pohl T."/>
            <person name="Merkel B.J."/>
            <person name="Hornburger P."/>
            <person name="Mueller R.-W."/>
            <person name="Bruemmer F."/>
            <person name="Labrenz M."/>
            <person name="Spormann A.M."/>
            <person name="Op den Camp H."/>
            <person name="Overmann J."/>
            <person name="Amann R."/>
            <person name="Jetten M.S.M."/>
            <person name="Mascher T."/>
            <person name="Medema M.H."/>
            <person name="Devos D.P."/>
            <person name="Kaster A.-K."/>
            <person name="Ovreas L."/>
            <person name="Rohde M."/>
            <person name="Galperin M.Y."/>
            <person name="Jogler C."/>
        </authorList>
    </citation>
    <scope>NUCLEOTIDE SEQUENCE [LARGE SCALE GENOMIC DNA]</scope>
    <source>
        <strain evidence="1 2">OJF2</strain>
    </source>
</reference>
<dbReference type="RefSeq" id="WP_148598061.1">
    <property type="nucleotide sequence ID" value="NZ_CP042997.1"/>
</dbReference>
<keyword evidence="2" id="KW-1185">Reference proteome</keyword>